<dbReference type="Pfam" id="PF08843">
    <property type="entry name" value="AbiEii"/>
    <property type="match status" value="1"/>
</dbReference>
<sequence length="216" mass="25174">MFYWNTVETLLRDTLVSLMKAEELNEFRLVGGTGMSLHLGHRMSVDIDLFTDANYGSINFDKIDAMLKKRFSYVFGDFGGNPGLGKSYLVGKSANEVVKLDIYYSMDPFFQNSIEDDGLRIASLEEIIAMKVDIIQRGGRKKDFWDLHEVLSKYDIDKMIELHRQRFEWTHDKDLIRKNFTNFNEAENDLTPICLKNKEWIFIKEDFEEAVKLSIS</sequence>
<reference evidence="1 2" key="1">
    <citation type="submission" date="2016-04" db="EMBL/GenBank/DDBJ databases">
        <authorList>
            <person name="Evans L.H."/>
            <person name="Alamgir A."/>
            <person name="Owens N."/>
            <person name="Weber N.D."/>
            <person name="Virtaneva K."/>
            <person name="Barbian K."/>
            <person name="Babar A."/>
            <person name="Rosenke K."/>
        </authorList>
    </citation>
    <scope>NUCLEOTIDE SEQUENCE [LARGE SCALE GENOMIC DNA]</scope>
    <source>
        <strain evidence="1 2">CCM 8644</strain>
    </source>
</reference>
<dbReference type="RefSeq" id="WP_068822030.1">
    <property type="nucleotide sequence ID" value="NZ_LWHJ01000022.1"/>
</dbReference>
<dbReference type="InterPro" id="IPR014942">
    <property type="entry name" value="AbiEii"/>
</dbReference>
<proteinExistence type="predicted"/>
<dbReference type="EMBL" id="LWHJ01000022">
    <property type="protein sequence ID" value="OAQ40799.1"/>
    <property type="molecule type" value="Genomic_DNA"/>
</dbReference>
<keyword evidence="2" id="KW-1185">Reference proteome</keyword>
<dbReference type="OrthoDB" id="9796281at2"/>
<reference evidence="1 2" key="2">
    <citation type="submission" date="2016-06" db="EMBL/GenBank/DDBJ databases">
        <title>Pedobacter psychrophilus sp. nov., isolated from Antarctic fragmentary rock.</title>
        <authorList>
            <person name="Svec P."/>
        </authorList>
    </citation>
    <scope>NUCLEOTIDE SEQUENCE [LARGE SCALE GENOMIC DNA]</scope>
    <source>
        <strain evidence="1 2">CCM 8644</strain>
    </source>
</reference>
<evidence type="ECO:0000313" key="2">
    <source>
        <dbReference type="Proteomes" id="UP000078459"/>
    </source>
</evidence>
<dbReference type="STRING" id="1826909.A5893_07640"/>
<comment type="caution">
    <text evidence="1">The sequence shown here is derived from an EMBL/GenBank/DDBJ whole genome shotgun (WGS) entry which is preliminary data.</text>
</comment>
<dbReference type="AlphaFoldDB" id="A0A179DJW6"/>
<evidence type="ECO:0008006" key="3">
    <source>
        <dbReference type="Google" id="ProtNLM"/>
    </source>
</evidence>
<evidence type="ECO:0000313" key="1">
    <source>
        <dbReference type="EMBL" id="OAQ40799.1"/>
    </source>
</evidence>
<protein>
    <recommendedName>
        <fullName evidence="3">Nucleotidyltransferase</fullName>
    </recommendedName>
</protein>
<organism evidence="1 2">
    <name type="scientific">Pedobacter psychrophilus</name>
    <dbReference type="NCBI Taxonomy" id="1826909"/>
    <lineage>
        <taxon>Bacteria</taxon>
        <taxon>Pseudomonadati</taxon>
        <taxon>Bacteroidota</taxon>
        <taxon>Sphingobacteriia</taxon>
        <taxon>Sphingobacteriales</taxon>
        <taxon>Sphingobacteriaceae</taxon>
        <taxon>Pedobacter</taxon>
    </lineage>
</organism>
<gene>
    <name evidence="1" type="ORF">A5893_07640</name>
</gene>
<accession>A0A179DJW6</accession>
<name>A0A179DJW6_9SPHI</name>
<dbReference type="Proteomes" id="UP000078459">
    <property type="component" value="Unassembled WGS sequence"/>
</dbReference>